<feature type="transmembrane region" description="Helical" evidence="14">
    <location>
        <begin position="176"/>
        <end position="196"/>
    </location>
</feature>
<dbReference type="EMBL" id="CAJZBQ010000015">
    <property type="protein sequence ID" value="CAG9316332.1"/>
    <property type="molecule type" value="Genomic_DNA"/>
</dbReference>
<evidence type="ECO:0000256" key="12">
    <source>
        <dbReference type="PIRSR" id="PIRSR627057-1"/>
    </source>
</evidence>
<evidence type="ECO:0000256" key="14">
    <source>
        <dbReference type="RuleBase" id="RU366005"/>
    </source>
</evidence>
<comment type="function">
    <text evidence="14">Proteolytically removes the C-terminal three residues of farnesylated proteins.</text>
</comment>
<evidence type="ECO:0000256" key="4">
    <source>
        <dbReference type="ARBA" id="ARBA00022723"/>
    </source>
</evidence>
<keyword evidence="6 14" id="KW-0256">Endoplasmic reticulum</keyword>
<dbReference type="PANTHER" id="PTHR10120">
    <property type="entry name" value="CAAX PRENYL PROTEASE 1"/>
    <property type="match status" value="1"/>
</dbReference>
<evidence type="ECO:0000256" key="10">
    <source>
        <dbReference type="ARBA" id="ARBA00023136"/>
    </source>
</evidence>
<accession>A0AAU9ITA0</accession>
<comment type="subcellular location">
    <subcellularLocation>
        <location evidence="1 14">Endoplasmic reticulum membrane</location>
        <topology evidence="1 14">Multi-pass membrane protein</topology>
    </subcellularLocation>
</comment>
<proteinExistence type="inferred from homology"/>
<reference evidence="17" key="1">
    <citation type="submission" date="2021-09" db="EMBL/GenBank/DDBJ databases">
        <authorList>
            <consortium name="AG Swart"/>
            <person name="Singh M."/>
            <person name="Singh A."/>
            <person name="Seah K."/>
            <person name="Emmerich C."/>
        </authorList>
    </citation>
    <scope>NUCLEOTIDE SEQUENCE</scope>
    <source>
        <strain evidence="17">ATCC30299</strain>
    </source>
</reference>
<evidence type="ECO:0000256" key="7">
    <source>
        <dbReference type="ARBA" id="ARBA00022833"/>
    </source>
</evidence>
<evidence type="ECO:0000256" key="5">
    <source>
        <dbReference type="ARBA" id="ARBA00022801"/>
    </source>
</evidence>
<keyword evidence="18" id="KW-1185">Reference proteome</keyword>
<dbReference type="InterPro" id="IPR001915">
    <property type="entry name" value="Peptidase_M48"/>
</dbReference>
<feature type="transmembrane region" description="Helical" evidence="14">
    <location>
        <begin position="292"/>
        <end position="311"/>
    </location>
</feature>
<protein>
    <recommendedName>
        <fullName evidence="14">CAAX prenyl protease</fullName>
        <ecNumber evidence="14">3.4.24.84</ecNumber>
    </recommendedName>
</protein>
<feature type="transmembrane region" description="Helical" evidence="14">
    <location>
        <begin position="66"/>
        <end position="85"/>
    </location>
</feature>
<evidence type="ECO:0000256" key="2">
    <source>
        <dbReference type="ARBA" id="ARBA00022670"/>
    </source>
</evidence>
<feature type="transmembrane region" description="Helical" evidence="14">
    <location>
        <begin position="6"/>
        <end position="23"/>
    </location>
</feature>
<dbReference type="AlphaFoldDB" id="A0AAU9ITA0"/>
<gene>
    <name evidence="17" type="ORF">BSTOLATCC_MIC15763</name>
</gene>
<evidence type="ECO:0000256" key="8">
    <source>
        <dbReference type="ARBA" id="ARBA00022989"/>
    </source>
</evidence>
<evidence type="ECO:0000313" key="17">
    <source>
        <dbReference type="EMBL" id="CAG9316332.1"/>
    </source>
</evidence>
<feature type="transmembrane region" description="Helical" evidence="14">
    <location>
        <begin position="151"/>
        <end position="170"/>
    </location>
</feature>
<feature type="transmembrane region" description="Helical" evidence="14">
    <location>
        <begin position="331"/>
        <end position="354"/>
    </location>
</feature>
<keyword evidence="8 14" id="KW-1133">Transmembrane helix</keyword>
<dbReference type="CDD" id="cd07343">
    <property type="entry name" value="M48A_Zmpste24p_like"/>
    <property type="match status" value="1"/>
</dbReference>
<keyword evidence="7 13" id="KW-0862">Zinc</keyword>
<dbReference type="InterPro" id="IPR032456">
    <property type="entry name" value="Peptidase_M48_N"/>
</dbReference>
<dbReference type="Pfam" id="PF01435">
    <property type="entry name" value="Peptidase_M48"/>
    <property type="match status" value="1"/>
</dbReference>
<feature type="active site" description="Proton donor" evidence="12">
    <location>
        <position position="364"/>
    </location>
</feature>
<keyword evidence="9 14" id="KW-0482">Metalloprotease</keyword>
<dbReference type="GO" id="GO:0004222">
    <property type="term" value="F:metalloendopeptidase activity"/>
    <property type="evidence" value="ECO:0007669"/>
    <property type="project" value="UniProtKB-UniRule"/>
</dbReference>
<evidence type="ECO:0000259" key="16">
    <source>
        <dbReference type="Pfam" id="PF16491"/>
    </source>
</evidence>
<evidence type="ECO:0000256" key="9">
    <source>
        <dbReference type="ARBA" id="ARBA00023049"/>
    </source>
</evidence>
<keyword evidence="3 14" id="KW-0812">Transmembrane</keyword>
<dbReference type="InterPro" id="IPR027057">
    <property type="entry name" value="CAXX_Prtase_1"/>
</dbReference>
<comment type="cofactor">
    <cofactor evidence="13 14">
        <name>Zn(2+)</name>
        <dbReference type="ChEBI" id="CHEBI:29105"/>
    </cofactor>
    <text evidence="13 14">Binds 1 zinc ion per subunit.</text>
</comment>
<evidence type="ECO:0000256" key="3">
    <source>
        <dbReference type="ARBA" id="ARBA00022692"/>
    </source>
</evidence>
<evidence type="ECO:0000259" key="15">
    <source>
        <dbReference type="Pfam" id="PF01435"/>
    </source>
</evidence>
<feature type="transmembrane region" description="Helical" evidence="14">
    <location>
        <begin position="105"/>
        <end position="130"/>
    </location>
</feature>
<dbReference type="FunFam" id="3.30.2010.10:FF:000002">
    <property type="entry name" value="CAAX prenyl protease"/>
    <property type="match status" value="1"/>
</dbReference>
<keyword evidence="2 14" id="KW-0645">Protease</keyword>
<keyword evidence="4 13" id="KW-0479">Metal-binding</keyword>
<comment type="caution">
    <text evidence="17">The sequence shown here is derived from an EMBL/GenBank/DDBJ whole genome shotgun (WGS) entry which is preliminary data.</text>
</comment>
<sequence>MWIVNLVICFTLAEYLFSLYVNLRQWKRYKIKTLPDELKAVATEEEFIKSQNYGFDKISFSMVKTYVSTLETILILYFNVIPYIWEKSHDFLLCFGLEGEIYQALAYSYVLMLIGIFDDLPFSLYSTFAIEERYGFNKTTMKEFIKDILKNTLVTAAITGVVLPILLWIIDWGGEYFYLYVWGFLTVVILVISHIYHDWIAQLYNTFTELEDGTLKTAINELAKRLKFPLKNIYVVDGDRRSEHSNAYFFGFWKNKRIVLFNTLLKKEKNISEDEIIAILAHELGHWKLSHFLKGILILELQILVMFYLFGKVMYTQELYRQFGFSKQNSFIGLMLFSYIYAPVNVVLSIILTFRSRRQEFQADAFAKKNDYGDLLKTALIKIHTQNSGNIYPDPLYSAINFSHPPLLERLKAL</sequence>
<evidence type="ECO:0000256" key="13">
    <source>
        <dbReference type="PIRSR" id="PIRSR627057-2"/>
    </source>
</evidence>
<feature type="binding site" evidence="13">
    <location>
        <position position="282"/>
    </location>
    <ligand>
        <name>Zn(2+)</name>
        <dbReference type="ChEBI" id="CHEBI:29105"/>
        <note>catalytic</note>
    </ligand>
</feature>
<evidence type="ECO:0000256" key="1">
    <source>
        <dbReference type="ARBA" id="ARBA00004477"/>
    </source>
</evidence>
<feature type="active site" evidence="12">
    <location>
        <position position="283"/>
    </location>
</feature>
<evidence type="ECO:0000256" key="11">
    <source>
        <dbReference type="ARBA" id="ARBA00044456"/>
    </source>
</evidence>
<comment type="catalytic activity">
    <reaction evidence="11 14">
        <text>Hydrolyzes the peptide bond -P2-(S-farnesyl or geranylgeranyl)C-P1'-P2'-P3'-COOH where P1' and P2' are amino acids with aliphatic side chains and P3' is any C-terminal residue.</text>
        <dbReference type="EC" id="3.4.24.84"/>
    </reaction>
</comment>
<evidence type="ECO:0000256" key="6">
    <source>
        <dbReference type="ARBA" id="ARBA00022824"/>
    </source>
</evidence>
<comment type="similarity">
    <text evidence="14">Belongs to the peptidase M48A family.</text>
</comment>
<keyword evidence="5 14" id="KW-0378">Hydrolase</keyword>
<name>A0AAU9ITA0_9CILI</name>
<keyword evidence="10 14" id="KW-0472">Membrane</keyword>
<feature type="binding site" evidence="13">
    <location>
        <position position="286"/>
    </location>
    <ligand>
        <name>Zn(2+)</name>
        <dbReference type="ChEBI" id="CHEBI:29105"/>
        <note>catalytic</note>
    </ligand>
</feature>
<dbReference type="GO" id="GO:0005789">
    <property type="term" value="C:endoplasmic reticulum membrane"/>
    <property type="evidence" value="ECO:0007669"/>
    <property type="project" value="UniProtKB-SubCell"/>
</dbReference>
<dbReference type="Gene3D" id="3.30.2010.10">
    <property type="entry name" value="Metalloproteases ('zincins'), catalytic domain"/>
    <property type="match status" value="1"/>
</dbReference>
<feature type="binding site" evidence="13">
    <location>
        <position position="360"/>
    </location>
    <ligand>
        <name>Zn(2+)</name>
        <dbReference type="ChEBI" id="CHEBI:29105"/>
        <note>catalytic</note>
    </ligand>
</feature>
<dbReference type="GO" id="GO:0071586">
    <property type="term" value="P:CAAX-box protein processing"/>
    <property type="evidence" value="ECO:0007669"/>
    <property type="project" value="UniProtKB-UniRule"/>
</dbReference>
<dbReference type="Pfam" id="PF16491">
    <property type="entry name" value="Peptidase_M48_N"/>
    <property type="match status" value="1"/>
</dbReference>
<dbReference type="Proteomes" id="UP001162131">
    <property type="component" value="Unassembled WGS sequence"/>
</dbReference>
<dbReference type="GO" id="GO:0046872">
    <property type="term" value="F:metal ion binding"/>
    <property type="evidence" value="ECO:0007669"/>
    <property type="project" value="UniProtKB-UniRule"/>
</dbReference>
<feature type="domain" description="CAAX prenyl protease 1 N-terminal" evidence="16">
    <location>
        <begin position="25"/>
        <end position="205"/>
    </location>
</feature>
<feature type="domain" description="Peptidase M48" evidence="15">
    <location>
        <begin position="210"/>
        <end position="414"/>
    </location>
</feature>
<dbReference type="EC" id="3.4.24.84" evidence="14"/>
<evidence type="ECO:0000313" key="18">
    <source>
        <dbReference type="Proteomes" id="UP001162131"/>
    </source>
</evidence>
<organism evidence="17 18">
    <name type="scientific">Blepharisma stoltei</name>
    <dbReference type="NCBI Taxonomy" id="1481888"/>
    <lineage>
        <taxon>Eukaryota</taxon>
        <taxon>Sar</taxon>
        <taxon>Alveolata</taxon>
        <taxon>Ciliophora</taxon>
        <taxon>Postciliodesmatophora</taxon>
        <taxon>Heterotrichea</taxon>
        <taxon>Heterotrichida</taxon>
        <taxon>Blepharismidae</taxon>
        <taxon>Blepharisma</taxon>
    </lineage>
</organism>